<dbReference type="EMBL" id="CP022743">
    <property type="protein sequence ID" value="ASU35477.1"/>
    <property type="molecule type" value="Genomic_DNA"/>
</dbReference>
<keyword evidence="2" id="KW-1185">Reference proteome</keyword>
<protein>
    <submittedName>
        <fullName evidence="1">Uncharacterized protein</fullName>
    </submittedName>
</protein>
<sequence length="76" mass="9433">MSVLKMTKNEFYFEIELCYFFYDCSETHKTFDHGVSFIFCKHYRWNLRRLPGMRQKFITCQEIPQTTIKYPEIFQQ</sequence>
<organism evidence="1 2">
    <name type="scientific">Mucilaginibacter xinganensis</name>
    <dbReference type="NCBI Taxonomy" id="1234841"/>
    <lineage>
        <taxon>Bacteria</taxon>
        <taxon>Pseudomonadati</taxon>
        <taxon>Bacteroidota</taxon>
        <taxon>Sphingobacteriia</taxon>
        <taxon>Sphingobacteriales</taxon>
        <taxon>Sphingobacteriaceae</taxon>
        <taxon>Mucilaginibacter</taxon>
    </lineage>
</organism>
<dbReference type="KEGG" id="muc:MuYL_3592"/>
<evidence type="ECO:0000313" key="1">
    <source>
        <dbReference type="EMBL" id="ASU35477.1"/>
    </source>
</evidence>
<dbReference type="AlphaFoldDB" id="A0A223P045"/>
<gene>
    <name evidence="1" type="ORF">MuYL_3592</name>
</gene>
<dbReference type="Proteomes" id="UP000215002">
    <property type="component" value="Chromosome"/>
</dbReference>
<reference evidence="1 2" key="1">
    <citation type="submission" date="2017-08" db="EMBL/GenBank/DDBJ databases">
        <title>Complete genome sequence of Mucilaginibacter sp. strain BJC16-A31.</title>
        <authorList>
            <consortium name="Henan University of Science and Technology"/>
            <person name="You X."/>
        </authorList>
    </citation>
    <scope>NUCLEOTIDE SEQUENCE [LARGE SCALE GENOMIC DNA]</scope>
    <source>
        <strain evidence="1 2">BJC16-A31</strain>
    </source>
</reference>
<accession>A0A223P045</accession>
<name>A0A223P045_9SPHI</name>
<proteinExistence type="predicted"/>
<evidence type="ECO:0000313" key="2">
    <source>
        <dbReference type="Proteomes" id="UP000215002"/>
    </source>
</evidence>